<feature type="domain" description="Enoyl reductase (ER)" evidence="2">
    <location>
        <begin position="56"/>
        <end position="346"/>
    </location>
</feature>
<organism evidence="3 4">
    <name type="scientific">Phycomyces blakesleeanus (strain ATCC 8743b / DSM 1359 / FGSC 10004 / NBRC 33097 / NRRL 1555)</name>
    <dbReference type="NCBI Taxonomy" id="763407"/>
    <lineage>
        <taxon>Eukaryota</taxon>
        <taxon>Fungi</taxon>
        <taxon>Fungi incertae sedis</taxon>
        <taxon>Mucoromycota</taxon>
        <taxon>Mucoromycotina</taxon>
        <taxon>Mucoromycetes</taxon>
        <taxon>Mucorales</taxon>
        <taxon>Phycomycetaceae</taxon>
        <taxon>Phycomyces</taxon>
    </lineage>
</organism>
<dbReference type="InterPro" id="IPR036291">
    <property type="entry name" value="NAD(P)-bd_dom_sf"/>
</dbReference>
<keyword evidence="4" id="KW-1185">Reference proteome</keyword>
<dbReference type="InterPro" id="IPR011032">
    <property type="entry name" value="GroES-like_sf"/>
</dbReference>
<accession>A0A162TXR5</accession>
<dbReference type="FunFam" id="3.40.50.720:FF:000121">
    <property type="entry name" value="Prostaglandin reductase 2"/>
    <property type="match status" value="1"/>
</dbReference>
<dbReference type="EMBL" id="KV440988">
    <property type="protein sequence ID" value="OAD70673.1"/>
    <property type="molecule type" value="Genomic_DNA"/>
</dbReference>
<gene>
    <name evidence="3" type="ORF">PHYBLDRAFT_69489</name>
</gene>
<dbReference type="VEuPathDB" id="FungiDB:PHYBLDRAFT_69489"/>
<dbReference type="InterPro" id="IPR041694">
    <property type="entry name" value="ADH_N_2"/>
</dbReference>
<dbReference type="RefSeq" id="XP_018288713.1">
    <property type="nucleotide sequence ID" value="XM_018442101.1"/>
</dbReference>
<dbReference type="OrthoDB" id="809632at2759"/>
<dbReference type="Pfam" id="PF00107">
    <property type="entry name" value="ADH_zinc_N"/>
    <property type="match status" value="1"/>
</dbReference>
<dbReference type="Pfam" id="PF16884">
    <property type="entry name" value="ADH_N_2"/>
    <property type="match status" value="1"/>
</dbReference>
<evidence type="ECO:0000259" key="2">
    <source>
        <dbReference type="SMART" id="SM00829"/>
    </source>
</evidence>
<evidence type="ECO:0000313" key="4">
    <source>
        <dbReference type="Proteomes" id="UP000077315"/>
    </source>
</evidence>
<dbReference type="InParanoid" id="A0A162TXR5"/>
<dbReference type="CDD" id="cd05288">
    <property type="entry name" value="PGDH"/>
    <property type="match status" value="1"/>
</dbReference>
<dbReference type="PANTHER" id="PTHR43205:SF7">
    <property type="entry name" value="PROSTAGLANDIN REDUCTASE 1"/>
    <property type="match status" value="1"/>
</dbReference>
<keyword evidence="1" id="KW-0560">Oxidoreductase</keyword>
<dbReference type="GeneID" id="29003007"/>
<dbReference type="GO" id="GO:0016628">
    <property type="term" value="F:oxidoreductase activity, acting on the CH-CH group of donors, NAD or NADP as acceptor"/>
    <property type="evidence" value="ECO:0007669"/>
    <property type="project" value="InterPro"/>
</dbReference>
<dbReference type="SUPFAM" id="SSF50129">
    <property type="entry name" value="GroES-like"/>
    <property type="match status" value="2"/>
</dbReference>
<proteinExistence type="predicted"/>
<name>A0A162TXR5_PHYB8</name>
<dbReference type="SMART" id="SM00829">
    <property type="entry name" value="PKS_ER"/>
    <property type="match status" value="1"/>
</dbReference>
<evidence type="ECO:0000256" key="1">
    <source>
        <dbReference type="ARBA" id="ARBA00023002"/>
    </source>
</evidence>
<reference evidence="4" key="1">
    <citation type="submission" date="2015-06" db="EMBL/GenBank/DDBJ databases">
        <title>Expansion of signal transduction pathways in fungi by whole-genome duplication.</title>
        <authorList>
            <consortium name="DOE Joint Genome Institute"/>
            <person name="Corrochano L.M."/>
            <person name="Kuo A."/>
            <person name="Marcet-Houben M."/>
            <person name="Polaino S."/>
            <person name="Salamov A."/>
            <person name="Villalobos J.M."/>
            <person name="Alvarez M.I."/>
            <person name="Avalos J."/>
            <person name="Benito E.P."/>
            <person name="Benoit I."/>
            <person name="Burger G."/>
            <person name="Camino L.P."/>
            <person name="Canovas D."/>
            <person name="Cerda-Olmedo E."/>
            <person name="Cheng J.-F."/>
            <person name="Dominguez A."/>
            <person name="Elias M."/>
            <person name="Eslava A.P."/>
            <person name="Glaser F."/>
            <person name="Grimwood J."/>
            <person name="Gutierrez G."/>
            <person name="Heitman J."/>
            <person name="Henrissat B."/>
            <person name="Iturriaga E.A."/>
            <person name="Lang B.F."/>
            <person name="Lavin J.L."/>
            <person name="Lee S."/>
            <person name="Li W."/>
            <person name="Lindquist E."/>
            <person name="Lopez-Garcia S."/>
            <person name="Luque E.M."/>
            <person name="Marcos A.T."/>
            <person name="Martin J."/>
            <person name="McCluskey K."/>
            <person name="Medina H.R."/>
            <person name="Miralles-Duran A."/>
            <person name="Miyazaki A."/>
            <person name="Munoz-Torres E."/>
            <person name="Oguiza J.A."/>
            <person name="Ohm R."/>
            <person name="Olmedo M."/>
            <person name="Orejas M."/>
            <person name="Ortiz-Castellanos L."/>
            <person name="Pisabarro A.G."/>
            <person name="Rodriguez-Romero J."/>
            <person name="Ruiz-Herrera J."/>
            <person name="Ruiz-Vazquez R."/>
            <person name="Sanz C."/>
            <person name="Schackwitz W."/>
            <person name="Schmutz J."/>
            <person name="Shahriari M."/>
            <person name="Shelest E."/>
            <person name="Silva-Franco F."/>
            <person name="Soanes D."/>
            <person name="Syed K."/>
            <person name="Tagua V.G."/>
            <person name="Talbot N.J."/>
            <person name="Thon M."/>
            <person name="De vries R.P."/>
            <person name="Wiebenga A."/>
            <person name="Yadav J.S."/>
            <person name="Braun E.L."/>
            <person name="Baker S."/>
            <person name="Garre V."/>
            <person name="Horwitz B."/>
            <person name="Torres-Martinez S."/>
            <person name="Idnurm A."/>
            <person name="Herrera-Estrella A."/>
            <person name="Gabaldon T."/>
            <person name="Grigoriev I.V."/>
        </authorList>
    </citation>
    <scope>NUCLEOTIDE SEQUENCE [LARGE SCALE GENOMIC DNA]</scope>
    <source>
        <strain evidence="4">NRRL 1555(-)</strain>
    </source>
</reference>
<dbReference type="InterPro" id="IPR020843">
    <property type="entry name" value="ER"/>
</dbReference>
<dbReference type="Gene3D" id="3.40.50.720">
    <property type="entry name" value="NAD(P)-binding Rossmann-like Domain"/>
    <property type="match status" value="1"/>
</dbReference>
<dbReference type="SUPFAM" id="SSF51735">
    <property type="entry name" value="NAD(P)-binding Rossmann-fold domains"/>
    <property type="match status" value="1"/>
</dbReference>
<sequence length="351" mass="38405">MSLNTQVIYTKPPTGFPVVGETVKTSKSTIDLDAPLQKGDILLKNLVLSIDPYIRGCMRDPAIASYAPAFEYNSVLAGDTVAVVLKSDNPKFNQGDLVCGRTGLGYFEEYSHVKGTYADSNYVVRNDSKTNGLPLSYYVGILGMPGLTAYVGLNKYGRPQKGETLFVSAASGAVGQIVGQIGKTLGLYVVGSAGSDDKVEYLKELGFDGAFNYKTENIDSKLTELCPNGIDIYFDNVGGTMLEHALDHANNFGRIIGCGMISQYNTQDQYGIRNLIYVVSKRLSFDGFVVLDKENMAYEEEFIKTCTQWVLEGKVKYRETIVDGIENTPQAVLDVFKGRNFGKQIVNVANL</sequence>
<dbReference type="InterPro" id="IPR045010">
    <property type="entry name" value="MDR_fam"/>
</dbReference>
<dbReference type="AlphaFoldDB" id="A0A162TXR5"/>
<evidence type="ECO:0000313" key="3">
    <source>
        <dbReference type="EMBL" id="OAD70673.1"/>
    </source>
</evidence>
<dbReference type="PANTHER" id="PTHR43205">
    <property type="entry name" value="PROSTAGLANDIN REDUCTASE"/>
    <property type="match status" value="1"/>
</dbReference>
<protein>
    <recommendedName>
        <fullName evidence="2">Enoyl reductase (ER) domain-containing protein</fullName>
    </recommendedName>
</protein>
<dbReference type="Gene3D" id="3.90.180.10">
    <property type="entry name" value="Medium-chain alcohol dehydrogenases, catalytic domain"/>
    <property type="match status" value="1"/>
</dbReference>
<dbReference type="Proteomes" id="UP000077315">
    <property type="component" value="Unassembled WGS sequence"/>
</dbReference>
<dbReference type="FunCoup" id="A0A162TXR5">
    <property type="interactions" value="87"/>
</dbReference>
<dbReference type="InterPro" id="IPR013149">
    <property type="entry name" value="ADH-like_C"/>
</dbReference>